<evidence type="ECO:0000313" key="3">
    <source>
        <dbReference type="Proteomes" id="UP000193689"/>
    </source>
</evidence>
<dbReference type="RefSeq" id="XP_040718638.1">
    <property type="nucleotide sequence ID" value="XM_040858035.1"/>
</dbReference>
<dbReference type="GO" id="GO:0016301">
    <property type="term" value="F:kinase activity"/>
    <property type="evidence" value="ECO:0007669"/>
    <property type="project" value="UniProtKB-KW"/>
</dbReference>
<dbReference type="Proteomes" id="UP000193689">
    <property type="component" value="Unassembled WGS sequence"/>
</dbReference>
<protein>
    <submittedName>
        <fullName evidence="2">Kinase-like domain-containing protein</fullName>
    </submittedName>
</protein>
<dbReference type="PANTHER" id="PTHR21310:SF55">
    <property type="entry name" value="AMINOGLYCOSIDE PHOSPHOTRANSFERASE DOMAIN-CONTAINING PROTEIN"/>
    <property type="match status" value="1"/>
</dbReference>
<organism evidence="2 3">
    <name type="scientific">Pseudomassariella vexata</name>
    <dbReference type="NCBI Taxonomy" id="1141098"/>
    <lineage>
        <taxon>Eukaryota</taxon>
        <taxon>Fungi</taxon>
        <taxon>Dikarya</taxon>
        <taxon>Ascomycota</taxon>
        <taxon>Pezizomycotina</taxon>
        <taxon>Sordariomycetes</taxon>
        <taxon>Xylariomycetidae</taxon>
        <taxon>Amphisphaeriales</taxon>
        <taxon>Pseudomassariaceae</taxon>
        <taxon>Pseudomassariella</taxon>
    </lineage>
</organism>
<feature type="domain" description="Aminoglycoside phosphotransferase" evidence="1">
    <location>
        <begin position="53"/>
        <end position="244"/>
    </location>
</feature>
<dbReference type="Pfam" id="PF01636">
    <property type="entry name" value="APH"/>
    <property type="match status" value="1"/>
</dbReference>
<evidence type="ECO:0000259" key="1">
    <source>
        <dbReference type="Pfam" id="PF01636"/>
    </source>
</evidence>
<dbReference type="InterPro" id="IPR002575">
    <property type="entry name" value="Aminoglycoside_PTrfase"/>
</dbReference>
<sequence length="275" mass="31585">MEPKSFNDGFLNRFLTLSAFKLGSKGYLWRRANRSSHVVFVSKYCIKSTPFTTLAEANTMQFVMENTSIPVPRVICAFKHAGRTYIVMERISGQNLAQGWARRSEASKARIHEQLRSIVLQLRSISPPTNMGVANIHGGPVYDQRFPKQSSWGPFKTIHDFHRELRNGIEVEHLQDPSLAAELRGLIDFHNQSWAGPIFTHGDLSSLNILARGDEIVGIIDWETAGWMPPYWEYTSAWNVNPQNKFWQEEVGKYLTPMAHELEMEKIRQRYFGDV</sequence>
<dbReference type="InParanoid" id="A0A1Y2E9V0"/>
<dbReference type="CDD" id="cd05120">
    <property type="entry name" value="APH_ChoK_like"/>
    <property type="match status" value="1"/>
</dbReference>
<evidence type="ECO:0000313" key="2">
    <source>
        <dbReference type="EMBL" id="ORY68351.1"/>
    </source>
</evidence>
<dbReference type="SUPFAM" id="SSF56112">
    <property type="entry name" value="Protein kinase-like (PK-like)"/>
    <property type="match status" value="1"/>
</dbReference>
<dbReference type="GeneID" id="63774247"/>
<dbReference type="Gene3D" id="3.90.1200.10">
    <property type="match status" value="1"/>
</dbReference>
<dbReference type="OrthoDB" id="8300194at2759"/>
<dbReference type="InterPro" id="IPR011009">
    <property type="entry name" value="Kinase-like_dom_sf"/>
</dbReference>
<dbReference type="EMBL" id="MCFJ01000003">
    <property type="protein sequence ID" value="ORY68351.1"/>
    <property type="molecule type" value="Genomic_DNA"/>
</dbReference>
<keyword evidence="2" id="KW-0808">Transferase</keyword>
<dbReference type="PANTHER" id="PTHR21310">
    <property type="entry name" value="AMINOGLYCOSIDE PHOSPHOTRANSFERASE-RELATED-RELATED"/>
    <property type="match status" value="1"/>
</dbReference>
<dbReference type="InterPro" id="IPR051678">
    <property type="entry name" value="AGP_Transferase"/>
</dbReference>
<name>A0A1Y2E9V0_9PEZI</name>
<accession>A0A1Y2E9V0</accession>
<keyword evidence="2" id="KW-0418">Kinase</keyword>
<keyword evidence="3" id="KW-1185">Reference proteome</keyword>
<comment type="caution">
    <text evidence="2">The sequence shown here is derived from an EMBL/GenBank/DDBJ whole genome shotgun (WGS) entry which is preliminary data.</text>
</comment>
<reference evidence="2 3" key="1">
    <citation type="submission" date="2016-07" db="EMBL/GenBank/DDBJ databases">
        <title>Pervasive Adenine N6-methylation of Active Genes in Fungi.</title>
        <authorList>
            <consortium name="DOE Joint Genome Institute"/>
            <person name="Mondo S.J."/>
            <person name="Dannebaum R.O."/>
            <person name="Kuo R.C."/>
            <person name="Labutti K."/>
            <person name="Haridas S."/>
            <person name="Kuo A."/>
            <person name="Salamov A."/>
            <person name="Ahrendt S.R."/>
            <person name="Lipzen A."/>
            <person name="Sullivan W."/>
            <person name="Andreopoulos W.B."/>
            <person name="Clum A."/>
            <person name="Lindquist E."/>
            <person name="Daum C."/>
            <person name="Ramamoorthy G.K."/>
            <person name="Gryganskyi A."/>
            <person name="Culley D."/>
            <person name="Magnuson J.K."/>
            <person name="James T.Y."/>
            <person name="O'Malley M.A."/>
            <person name="Stajich J.E."/>
            <person name="Spatafora J.W."/>
            <person name="Visel A."/>
            <person name="Grigoriev I.V."/>
        </authorList>
    </citation>
    <scope>NUCLEOTIDE SEQUENCE [LARGE SCALE GENOMIC DNA]</scope>
    <source>
        <strain evidence="2 3">CBS 129021</strain>
    </source>
</reference>
<gene>
    <name evidence="2" type="ORF">BCR38DRAFT_406286</name>
</gene>
<proteinExistence type="predicted"/>
<dbReference type="AlphaFoldDB" id="A0A1Y2E9V0"/>
<dbReference type="STRING" id="1141098.A0A1Y2E9V0"/>